<keyword evidence="5 7" id="KW-0378">Hydrolase</keyword>
<evidence type="ECO:0000256" key="1">
    <source>
        <dbReference type="ARBA" id="ARBA00000677"/>
    </source>
</evidence>
<evidence type="ECO:0000313" key="9">
    <source>
        <dbReference type="EMBL" id="SHJ83071.1"/>
    </source>
</evidence>
<dbReference type="SUPFAM" id="SSF51306">
    <property type="entry name" value="LexA/Signal peptidase"/>
    <property type="match status" value="1"/>
</dbReference>
<keyword evidence="7" id="KW-0645">Protease</keyword>
<sequence>MIRTGNRDRSRDRRKDAKNDLKQYGFMPSLEEINMELKRRTEASDRYKIYKKFLSSLIVVAAFTVLIATLWLPVMKVNGTSMEPLLIDGDIIVAVKDVNLIKHGDIIAFYYNDKVLLKRVLGLPGDTVMVDKSGKVYVNNKYIDEPYIYEKSLGICNVTMPVKVQENSFFVLGDNRAVSIDSRSADVGNIHFERVVGKIVLRVYPFQRMGSVTN</sequence>
<dbReference type="RefSeq" id="WP_084672079.1">
    <property type="nucleotide sequence ID" value="NZ_FRAD01000007.1"/>
</dbReference>
<dbReference type="Gene3D" id="2.10.109.10">
    <property type="entry name" value="Umud Fragment, subunit A"/>
    <property type="match status" value="1"/>
</dbReference>
<dbReference type="GO" id="GO:0006465">
    <property type="term" value="P:signal peptide processing"/>
    <property type="evidence" value="ECO:0007669"/>
    <property type="project" value="InterPro"/>
</dbReference>
<comment type="catalytic activity">
    <reaction evidence="1 7">
        <text>Cleavage of hydrophobic, N-terminal signal or leader sequences from secreted and periplasmic proteins.</text>
        <dbReference type="EC" id="3.4.21.89"/>
    </reaction>
</comment>
<name>A0A1M6MHU1_9CLOT</name>
<dbReference type="PROSITE" id="PS00761">
    <property type="entry name" value="SPASE_I_3"/>
    <property type="match status" value="1"/>
</dbReference>
<dbReference type="PANTHER" id="PTHR43390">
    <property type="entry name" value="SIGNAL PEPTIDASE I"/>
    <property type="match status" value="1"/>
</dbReference>
<dbReference type="AlphaFoldDB" id="A0A1M6MHU1"/>
<feature type="transmembrane region" description="Helical" evidence="7">
    <location>
        <begin position="53"/>
        <end position="74"/>
    </location>
</feature>
<keyword evidence="10" id="KW-1185">Reference proteome</keyword>
<dbReference type="EMBL" id="FRAD01000007">
    <property type="protein sequence ID" value="SHJ83071.1"/>
    <property type="molecule type" value="Genomic_DNA"/>
</dbReference>
<keyword evidence="7" id="KW-1133">Transmembrane helix</keyword>
<comment type="similarity">
    <text evidence="3 7">Belongs to the peptidase S26 family.</text>
</comment>
<keyword evidence="7" id="KW-0472">Membrane</keyword>
<evidence type="ECO:0000256" key="7">
    <source>
        <dbReference type="RuleBase" id="RU362042"/>
    </source>
</evidence>
<dbReference type="GO" id="GO:0004252">
    <property type="term" value="F:serine-type endopeptidase activity"/>
    <property type="evidence" value="ECO:0007669"/>
    <property type="project" value="InterPro"/>
</dbReference>
<feature type="active site" evidence="6">
    <location>
        <position position="81"/>
    </location>
</feature>
<dbReference type="OrthoDB" id="9802919at2"/>
<comment type="subcellular location">
    <subcellularLocation>
        <location evidence="2">Cell membrane</location>
        <topology evidence="2">Single-pass type II membrane protein</topology>
    </subcellularLocation>
    <subcellularLocation>
        <location evidence="7">Membrane</location>
        <topology evidence="7">Single-pass type II membrane protein</topology>
    </subcellularLocation>
</comment>
<dbReference type="GO" id="GO:0005886">
    <property type="term" value="C:plasma membrane"/>
    <property type="evidence" value="ECO:0007669"/>
    <property type="project" value="UniProtKB-SubCell"/>
</dbReference>
<reference evidence="9 10" key="1">
    <citation type="submission" date="2016-11" db="EMBL/GenBank/DDBJ databases">
        <authorList>
            <person name="Jaros S."/>
            <person name="Januszkiewicz K."/>
            <person name="Wedrychowicz H."/>
        </authorList>
    </citation>
    <scope>NUCLEOTIDE SEQUENCE [LARGE SCALE GENOMIC DNA]</scope>
    <source>
        <strain evidence="9 10">DSM 3090</strain>
    </source>
</reference>
<evidence type="ECO:0000256" key="6">
    <source>
        <dbReference type="PIRSR" id="PIRSR600223-1"/>
    </source>
</evidence>
<dbReference type="STRING" id="1121331.SAMN02745248_01066"/>
<evidence type="ECO:0000256" key="3">
    <source>
        <dbReference type="ARBA" id="ARBA00009370"/>
    </source>
</evidence>
<dbReference type="InterPro" id="IPR036286">
    <property type="entry name" value="LexA/Signal_pep-like_sf"/>
</dbReference>
<dbReference type="InterPro" id="IPR019533">
    <property type="entry name" value="Peptidase_S26"/>
</dbReference>
<evidence type="ECO:0000259" key="8">
    <source>
        <dbReference type="Pfam" id="PF10502"/>
    </source>
</evidence>
<dbReference type="Pfam" id="PF10502">
    <property type="entry name" value="Peptidase_S26"/>
    <property type="match status" value="1"/>
</dbReference>
<dbReference type="EC" id="3.4.21.89" evidence="4 7"/>
<evidence type="ECO:0000256" key="4">
    <source>
        <dbReference type="ARBA" id="ARBA00013208"/>
    </source>
</evidence>
<dbReference type="InterPro" id="IPR000223">
    <property type="entry name" value="Pept_S26A_signal_pept_1"/>
</dbReference>
<accession>A0A1M6MHU1</accession>
<dbReference type="InterPro" id="IPR019757">
    <property type="entry name" value="Pept_S26A_signal_pept_1_Lys-AS"/>
</dbReference>
<feature type="active site" evidence="6">
    <location>
        <position position="118"/>
    </location>
</feature>
<proteinExistence type="inferred from homology"/>
<gene>
    <name evidence="9" type="ORF">SAMN02745248_01066</name>
</gene>
<protein>
    <recommendedName>
        <fullName evidence="4 7">Signal peptidase I</fullName>
        <ecNumber evidence="4 7">3.4.21.89</ecNumber>
    </recommendedName>
</protein>
<evidence type="ECO:0000256" key="5">
    <source>
        <dbReference type="ARBA" id="ARBA00022801"/>
    </source>
</evidence>
<dbReference type="GO" id="GO:0009003">
    <property type="term" value="F:signal peptidase activity"/>
    <property type="evidence" value="ECO:0007669"/>
    <property type="project" value="UniProtKB-EC"/>
</dbReference>
<feature type="domain" description="Peptidase S26" evidence="8">
    <location>
        <begin position="52"/>
        <end position="204"/>
    </location>
</feature>
<dbReference type="NCBIfam" id="TIGR02227">
    <property type="entry name" value="sigpep_I_bact"/>
    <property type="match status" value="1"/>
</dbReference>
<dbReference type="CDD" id="cd06462">
    <property type="entry name" value="Peptidase_S24_S26"/>
    <property type="match status" value="1"/>
</dbReference>
<dbReference type="PROSITE" id="PS00760">
    <property type="entry name" value="SPASE_I_2"/>
    <property type="match status" value="1"/>
</dbReference>
<dbReference type="InterPro" id="IPR019758">
    <property type="entry name" value="Pept_S26A_signal_pept_1_CS"/>
</dbReference>
<organism evidence="9 10">
    <name type="scientific">Hathewaya proteolytica DSM 3090</name>
    <dbReference type="NCBI Taxonomy" id="1121331"/>
    <lineage>
        <taxon>Bacteria</taxon>
        <taxon>Bacillati</taxon>
        <taxon>Bacillota</taxon>
        <taxon>Clostridia</taxon>
        <taxon>Eubacteriales</taxon>
        <taxon>Clostridiaceae</taxon>
        <taxon>Hathewaya</taxon>
    </lineage>
</organism>
<evidence type="ECO:0000256" key="2">
    <source>
        <dbReference type="ARBA" id="ARBA00004401"/>
    </source>
</evidence>
<dbReference type="PANTHER" id="PTHR43390:SF1">
    <property type="entry name" value="CHLOROPLAST PROCESSING PEPTIDASE"/>
    <property type="match status" value="1"/>
</dbReference>
<keyword evidence="7" id="KW-0812">Transmembrane</keyword>
<dbReference type="PRINTS" id="PR00727">
    <property type="entry name" value="LEADERPTASE"/>
</dbReference>
<evidence type="ECO:0000313" key="10">
    <source>
        <dbReference type="Proteomes" id="UP000183952"/>
    </source>
</evidence>
<dbReference type="Proteomes" id="UP000183952">
    <property type="component" value="Unassembled WGS sequence"/>
</dbReference>